<dbReference type="SUPFAM" id="SSF51430">
    <property type="entry name" value="NAD(P)-linked oxidoreductase"/>
    <property type="match status" value="1"/>
</dbReference>
<dbReference type="CDD" id="cd19071">
    <property type="entry name" value="AKR_AKR1-5-like"/>
    <property type="match status" value="1"/>
</dbReference>
<dbReference type="Proteomes" id="UP001174909">
    <property type="component" value="Unassembled WGS sequence"/>
</dbReference>
<dbReference type="GO" id="GO:0016616">
    <property type="term" value="F:oxidoreductase activity, acting on the CH-OH group of donors, NAD or NADP as acceptor"/>
    <property type="evidence" value="ECO:0007669"/>
    <property type="project" value="UniProtKB-ARBA"/>
</dbReference>
<evidence type="ECO:0000256" key="2">
    <source>
        <dbReference type="PIRSR" id="PIRSR000097-1"/>
    </source>
</evidence>
<feature type="site" description="Lowers pKa of active site Tyr" evidence="4">
    <location>
        <position position="75"/>
    </location>
</feature>
<protein>
    <submittedName>
        <fullName evidence="6">Uncharacterized oxidoreductase Mflv_4205</fullName>
    </submittedName>
</protein>
<dbReference type="Gene3D" id="3.20.20.100">
    <property type="entry name" value="NADP-dependent oxidoreductase domain"/>
    <property type="match status" value="1"/>
</dbReference>
<evidence type="ECO:0000259" key="5">
    <source>
        <dbReference type="Pfam" id="PF00248"/>
    </source>
</evidence>
<keyword evidence="7" id="KW-1185">Reference proteome</keyword>
<evidence type="ECO:0000256" key="3">
    <source>
        <dbReference type="PIRSR" id="PIRSR000097-2"/>
    </source>
</evidence>
<proteinExistence type="predicted"/>
<dbReference type="InterPro" id="IPR023210">
    <property type="entry name" value="NADP_OxRdtase_dom"/>
</dbReference>
<sequence>MERFSLQTVKKLLNGRTLPVLGLGTYRVAREAVRASLDRGYRLIDTASCYDNEEEVGQEVKKSGIPREEIFVVTKVSRRQHTQLTPHLSLDMDYVDLYLMHSPEGGKVLETWDTMIQLKEQGLTRQMTIGVANFNASHLKHLKEARPGHVPVVNQIEIHPFLAWDECVSYCEEEGIAVMAYSPLTKGRKLRDPSLCKIAEKYGKTAAQVMIRWSLQRGFICIPKSSSGERIAENANIFDFDISDQDMKILNGLDEHLITDWPGIMNTPWEP</sequence>
<evidence type="ECO:0000256" key="1">
    <source>
        <dbReference type="ARBA" id="ARBA00023002"/>
    </source>
</evidence>
<comment type="caution">
    <text evidence="6">The sequence shown here is derived from an EMBL/GenBank/DDBJ whole genome shotgun (WGS) entry which is preliminary data.</text>
</comment>
<accession>A0AA35RS91</accession>
<dbReference type="PANTHER" id="PTHR43827">
    <property type="entry name" value="2,5-DIKETO-D-GLUCONIC ACID REDUCTASE"/>
    <property type="match status" value="1"/>
</dbReference>
<evidence type="ECO:0000313" key="7">
    <source>
        <dbReference type="Proteomes" id="UP001174909"/>
    </source>
</evidence>
<dbReference type="PIRSF" id="PIRSF000097">
    <property type="entry name" value="AKR"/>
    <property type="match status" value="1"/>
</dbReference>
<feature type="binding site" evidence="3">
    <location>
        <position position="101"/>
    </location>
    <ligand>
        <name>substrate</name>
    </ligand>
</feature>
<dbReference type="FunFam" id="3.20.20.100:FF:000002">
    <property type="entry name" value="2,5-diketo-D-gluconic acid reductase A"/>
    <property type="match status" value="1"/>
</dbReference>
<feature type="domain" description="NADP-dependent oxidoreductase" evidence="5">
    <location>
        <begin position="29"/>
        <end position="254"/>
    </location>
</feature>
<name>A0AA35RS91_GEOBA</name>
<dbReference type="InterPro" id="IPR036812">
    <property type="entry name" value="NAD(P)_OxRdtase_dom_sf"/>
</dbReference>
<dbReference type="PRINTS" id="PR00069">
    <property type="entry name" value="ALDKETRDTASE"/>
</dbReference>
<keyword evidence="1" id="KW-0560">Oxidoreductase</keyword>
<evidence type="ECO:0000256" key="4">
    <source>
        <dbReference type="PIRSR" id="PIRSR000097-3"/>
    </source>
</evidence>
<dbReference type="PANTHER" id="PTHR43827:SF13">
    <property type="entry name" value="ALDO_KETO REDUCTASE FAMILY PROTEIN"/>
    <property type="match status" value="1"/>
</dbReference>
<dbReference type="Pfam" id="PF00248">
    <property type="entry name" value="Aldo_ket_red"/>
    <property type="match status" value="1"/>
</dbReference>
<gene>
    <name evidence="6" type="ORF">GBAR_LOCUS9644</name>
</gene>
<reference evidence="6" key="1">
    <citation type="submission" date="2023-03" db="EMBL/GenBank/DDBJ databases">
        <authorList>
            <person name="Steffen K."/>
            <person name="Cardenas P."/>
        </authorList>
    </citation>
    <scope>NUCLEOTIDE SEQUENCE</scope>
</reference>
<dbReference type="EMBL" id="CASHTH010001462">
    <property type="protein sequence ID" value="CAI8015631.1"/>
    <property type="molecule type" value="Genomic_DNA"/>
</dbReference>
<dbReference type="AlphaFoldDB" id="A0AA35RS91"/>
<dbReference type="PROSITE" id="PS00798">
    <property type="entry name" value="ALDOKETO_REDUCTASE_1"/>
    <property type="match status" value="1"/>
</dbReference>
<dbReference type="PROSITE" id="PS00063">
    <property type="entry name" value="ALDOKETO_REDUCTASE_3"/>
    <property type="match status" value="1"/>
</dbReference>
<dbReference type="InterPro" id="IPR020471">
    <property type="entry name" value="AKR"/>
</dbReference>
<feature type="active site" description="Proton donor" evidence="2">
    <location>
        <position position="50"/>
    </location>
</feature>
<evidence type="ECO:0000313" key="6">
    <source>
        <dbReference type="EMBL" id="CAI8015631.1"/>
    </source>
</evidence>
<organism evidence="6 7">
    <name type="scientific">Geodia barretti</name>
    <name type="common">Barrett's horny sponge</name>
    <dbReference type="NCBI Taxonomy" id="519541"/>
    <lineage>
        <taxon>Eukaryota</taxon>
        <taxon>Metazoa</taxon>
        <taxon>Porifera</taxon>
        <taxon>Demospongiae</taxon>
        <taxon>Heteroscleromorpha</taxon>
        <taxon>Tetractinellida</taxon>
        <taxon>Astrophorina</taxon>
        <taxon>Geodiidae</taxon>
        <taxon>Geodia</taxon>
    </lineage>
</organism>
<dbReference type="InterPro" id="IPR018170">
    <property type="entry name" value="Aldo/ket_reductase_CS"/>
</dbReference>